<feature type="region of interest" description="Disordered" evidence="1">
    <location>
        <begin position="17"/>
        <end position="54"/>
    </location>
</feature>
<reference evidence="2 3" key="1">
    <citation type="journal article" date="2023" name="Plants (Basel)">
        <title>Bridging the Gap: Combining Genomics and Transcriptomics Approaches to Understand Stylosanthes scabra, an Orphan Legume from the Brazilian Caatinga.</title>
        <authorList>
            <person name="Ferreira-Neto J.R.C."/>
            <person name="da Silva M.D."/>
            <person name="Binneck E."/>
            <person name="de Melo N.F."/>
            <person name="da Silva R.H."/>
            <person name="de Melo A.L.T.M."/>
            <person name="Pandolfi V."/>
            <person name="Bustamante F.O."/>
            <person name="Brasileiro-Vidal A.C."/>
            <person name="Benko-Iseppon A.M."/>
        </authorList>
    </citation>
    <scope>NUCLEOTIDE SEQUENCE [LARGE SCALE GENOMIC DNA]</scope>
    <source>
        <tissue evidence="2">Leaves</tissue>
    </source>
</reference>
<dbReference type="EMBL" id="JASCZI010182160">
    <property type="protein sequence ID" value="MED6187203.1"/>
    <property type="molecule type" value="Genomic_DNA"/>
</dbReference>
<name>A0ABU6WT06_9FABA</name>
<organism evidence="2 3">
    <name type="scientific">Stylosanthes scabra</name>
    <dbReference type="NCBI Taxonomy" id="79078"/>
    <lineage>
        <taxon>Eukaryota</taxon>
        <taxon>Viridiplantae</taxon>
        <taxon>Streptophyta</taxon>
        <taxon>Embryophyta</taxon>
        <taxon>Tracheophyta</taxon>
        <taxon>Spermatophyta</taxon>
        <taxon>Magnoliopsida</taxon>
        <taxon>eudicotyledons</taxon>
        <taxon>Gunneridae</taxon>
        <taxon>Pentapetalae</taxon>
        <taxon>rosids</taxon>
        <taxon>fabids</taxon>
        <taxon>Fabales</taxon>
        <taxon>Fabaceae</taxon>
        <taxon>Papilionoideae</taxon>
        <taxon>50 kb inversion clade</taxon>
        <taxon>dalbergioids sensu lato</taxon>
        <taxon>Dalbergieae</taxon>
        <taxon>Pterocarpus clade</taxon>
        <taxon>Stylosanthes</taxon>
    </lineage>
</organism>
<protein>
    <submittedName>
        <fullName evidence="2">Uncharacterized protein</fullName>
    </submittedName>
</protein>
<feature type="compositionally biased region" description="Polar residues" evidence="1">
    <location>
        <begin position="18"/>
        <end position="29"/>
    </location>
</feature>
<gene>
    <name evidence="2" type="ORF">PIB30_074216</name>
</gene>
<evidence type="ECO:0000256" key="1">
    <source>
        <dbReference type="SAM" id="MobiDB-lite"/>
    </source>
</evidence>
<keyword evidence="3" id="KW-1185">Reference proteome</keyword>
<comment type="caution">
    <text evidence="2">The sequence shown here is derived from an EMBL/GenBank/DDBJ whole genome shotgun (WGS) entry which is preliminary data.</text>
</comment>
<proteinExistence type="predicted"/>
<evidence type="ECO:0000313" key="3">
    <source>
        <dbReference type="Proteomes" id="UP001341840"/>
    </source>
</evidence>
<sequence>TFTTLCLFETKTEKTFNPFRTTQPPAATTTDHHLPPPFRTTHPHQPSPPSFSLSDTCAKGQNGDFTFPEGAITRARAKKLKESFRNLATLIHEEMYQLLAKEEKIKPIGLNVEKPKSCLEIHWA</sequence>
<dbReference type="Proteomes" id="UP001341840">
    <property type="component" value="Unassembled WGS sequence"/>
</dbReference>
<evidence type="ECO:0000313" key="2">
    <source>
        <dbReference type="EMBL" id="MED6187203.1"/>
    </source>
</evidence>
<feature type="non-terminal residue" evidence="2">
    <location>
        <position position="1"/>
    </location>
</feature>
<accession>A0ABU6WT06</accession>